<comment type="caution">
    <text evidence="2">The sequence shown here is derived from an EMBL/GenBank/DDBJ whole genome shotgun (WGS) entry which is preliminary data.</text>
</comment>
<feature type="region of interest" description="Disordered" evidence="1">
    <location>
        <begin position="93"/>
        <end position="137"/>
    </location>
</feature>
<proteinExistence type="predicted"/>
<keyword evidence="3" id="KW-1185">Reference proteome</keyword>
<name>A0A4Y2A9S7_ARAVE</name>
<feature type="region of interest" description="Disordered" evidence="1">
    <location>
        <begin position="1"/>
        <end position="56"/>
    </location>
</feature>
<dbReference type="AlphaFoldDB" id="A0A4Y2A9S7"/>
<dbReference type="Proteomes" id="UP000499080">
    <property type="component" value="Unassembled WGS sequence"/>
</dbReference>
<gene>
    <name evidence="2" type="ORF">AVEN_53212_1</name>
</gene>
<sequence>MSQNTMQRIERQVKDIHINPINLKKDDQKRYPKEINEGEKKSDGGKKKPQEERNTGRAVDCLMSLYQAWSTEDYRSVEVCVLFHHDGCLDHHSVSSLDNRGQIMGPCLSPDRRMRGSRQKNERQDQNERFSLAETDE</sequence>
<reference evidence="2 3" key="1">
    <citation type="journal article" date="2019" name="Sci. Rep.">
        <title>Orb-weaving spider Araneus ventricosus genome elucidates the spidroin gene catalogue.</title>
        <authorList>
            <person name="Kono N."/>
            <person name="Nakamura H."/>
            <person name="Ohtoshi R."/>
            <person name="Moran D.A.P."/>
            <person name="Shinohara A."/>
            <person name="Yoshida Y."/>
            <person name="Fujiwara M."/>
            <person name="Mori M."/>
            <person name="Tomita M."/>
            <person name="Arakawa K."/>
        </authorList>
    </citation>
    <scope>NUCLEOTIDE SEQUENCE [LARGE SCALE GENOMIC DNA]</scope>
</reference>
<evidence type="ECO:0000313" key="3">
    <source>
        <dbReference type="Proteomes" id="UP000499080"/>
    </source>
</evidence>
<evidence type="ECO:0000313" key="2">
    <source>
        <dbReference type="EMBL" id="GBL76450.1"/>
    </source>
</evidence>
<dbReference type="EMBL" id="BGPR01000010">
    <property type="protein sequence ID" value="GBL76450.1"/>
    <property type="molecule type" value="Genomic_DNA"/>
</dbReference>
<feature type="compositionally biased region" description="Basic and acidic residues" evidence="1">
    <location>
        <begin position="8"/>
        <end position="55"/>
    </location>
</feature>
<accession>A0A4Y2A9S7</accession>
<feature type="compositionally biased region" description="Basic and acidic residues" evidence="1">
    <location>
        <begin position="110"/>
        <end position="128"/>
    </location>
</feature>
<evidence type="ECO:0000256" key="1">
    <source>
        <dbReference type="SAM" id="MobiDB-lite"/>
    </source>
</evidence>
<protein>
    <submittedName>
        <fullName evidence="2">Uncharacterized protein</fullName>
    </submittedName>
</protein>
<organism evidence="2 3">
    <name type="scientific">Araneus ventricosus</name>
    <name type="common">Orbweaver spider</name>
    <name type="synonym">Epeira ventricosa</name>
    <dbReference type="NCBI Taxonomy" id="182803"/>
    <lineage>
        <taxon>Eukaryota</taxon>
        <taxon>Metazoa</taxon>
        <taxon>Ecdysozoa</taxon>
        <taxon>Arthropoda</taxon>
        <taxon>Chelicerata</taxon>
        <taxon>Arachnida</taxon>
        <taxon>Araneae</taxon>
        <taxon>Araneomorphae</taxon>
        <taxon>Entelegynae</taxon>
        <taxon>Araneoidea</taxon>
        <taxon>Araneidae</taxon>
        <taxon>Araneus</taxon>
    </lineage>
</organism>